<comment type="subcellular location">
    <subcellularLocation>
        <location evidence="10">Cell inner membrane</location>
        <topology evidence="10">Multi-pass membrane protein</topology>
    </subcellularLocation>
    <subcellularLocation>
        <location evidence="1">Cell membrane</location>
        <topology evidence="1">Multi-pass membrane protein</topology>
    </subcellularLocation>
</comment>
<evidence type="ECO:0000256" key="2">
    <source>
        <dbReference type="ARBA" id="ARBA00007254"/>
    </source>
</evidence>
<evidence type="ECO:0000256" key="3">
    <source>
        <dbReference type="ARBA" id="ARBA00022448"/>
    </source>
</evidence>
<dbReference type="PANTHER" id="PTHR30266">
    <property type="entry name" value="MECHANOSENSITIVE CHANNEL MSCL"/>
    <property type="match status" value="1"/>
</dbReference>
<evidence type="ECO:0000256" key="6">
    <source>
        <dbReference type="ARBA" id="ARBA00022989"/>
    </source>
</evidence>
<dbReference type="AlphaFoldDB" id="F0SJZ4"/>
<keyword evidence="9 10" id="KW-0407">Ion channel</keyword>
<dbReference type="KEGG" id="pbs:Plabr_1065"/>
<keyword evidence="7 10" id="KW-0406">Ion transport</keyword>
<sequence>MLREFRNFIARGNVMDLAVAVILGGAFSAIVSSLVKDIITPGLLNPVMKAAQVEKLEGLVWNGVRYGSFLAAVINFLIIAFVIFLLVRIVSNVQKQFDDEPEPEKKDPAPSTEARLLTQIRDLLKQQTEVGKPADDQA</sequence>
<evidence type="ECO:0000313" key="11">
    <source>
        <dbReference type="EMBL" id="ADY58683.1"/>
    </source>
</evidence>
<dbReference type="PRINTS" id="PR01264">
    <property type="entry name" value="MECHCHANNEL"/>
</dbReference>
<dbReference type="HOGENOM" id="CLU_095787_3_1_0"/>
<protein>
    <recommendedName>
        <fullName evidence="10">Large-conductance mechanosensitive channel</fullName>
    </recommendedName>
</protein>
<keyword evidence="10" id="KW-0997">Cell inner membrane</keyword>
<comment type="function">
    <text evidence="10">Channel that opens in response to stretch forces in the membrane lipid bilayer. May participate in the regulation of osmotic pressure changes within the cell.</text>
</comment>
<dbReference type="NCBIfam" id="TIGR00220">
    <property type="entry name" value="mscL"/>
    <property type="match status" value="1"/>
</dbReference>
<dbReference type="Gene3D" id="1.10.1200.120">
    <property type="entry name" value="Large-conductance mechanosensitive channel, MscL, domain 1"/>
    <property type="match status" value="1"/>
</dbReference>
<comment type="subunit">
    <text evidence="10">Homopentamer.</text>
</comment>
<evidence type="ECO:0000256" key="1">
    <source>
        <dbReference type="ARBA" id="ARBA00004651"/>
    </source>
</evidence>
<dbReference type="EMBL" id="CP002546">
    <property type="protein sequence ID" value="ADY58683.1"/>
    <property type="molecule type" value="Genomic_DNA"/>
</dbReference>
<organism evidence="11 12">
    <name type="scientific">Rubinisphaera brasiliensis (strain ATCC 49424 / DSM 5305 / JCM 21570 / IAM 15109 / NBRC 103401 / IFAM 1448)</name>
    <name type="common">Planctomyces brasiliensis</name>
    <dbReference type="NCBI Taxonomy" id="756272"/>
    <lineage>
        <taxon>Bacteria</taxon>
        <taxon>Pseudomonadati</taxon>
        <taxon>Planctomycetota</taxon>
        <taxon>Planctomycetia</taxon>
        <taxon>Planctomycetales</taxon>
        <taxon>Planctomycetaceae</taxon>
        <taxon>Rubinisphaera</taxon>
    </lineage>
</organism>
<evidence type="ECO:0000256" key="8">
    <source>
        <dbReference type="ARBA" id="ARBA00023136"/>
    </source>
</evidence>
<evidence type="ECO:0000256" key="4">
    <source>
        <dbReference type="ARBA" id="ARBA00022475"/>
    </source>
</evidence>
<dbReference type="InterPro" id="IPR037673">
    <property type="entry name" value="MSC/AndL"/>
</dbReference>
<evidence type="ECO:0000256" key="5">
    <source>
        <dbReference type="ARBA" id="ARBA00022692"/>
    </source>
</evidence>
<dbReference type="RefSeq" id="WP_013627416.1">
    <property type="nucleotide sequence ID" value="NC_015174.1"/>
</dbReference>
<dbReference type="STRING" id="756272.Plabr_1065"/>
<feature type="transmembrane region" description="Helical" evidence="10">
    <location>
        <begin position="12"/>
        <end position="35"/>
    </location>
</feature>
<keyword evidence="5 10" id="KW-0812">Transmembrane</keyword>
<dbReference type="GO" id="GO:0005886">
    <property type="term" value="C:plasma membrane"/>
    <property type="evidence" value="ECO:0007669"/>
    <property type="project" value="UniProtKB-SubCell"/>
</dbReference>
<dbReference type="SUPFAM" id="SSF81330">
    <property type="entry name" value="Gated mechanosensitive channel"/>
    <property type="match status" value="1"/>
</dbReference>
<evidence type="ECO:0000313" key="12">
    <source>
        <dbReference type="Proteomes" id="UP000006860"/>
    </source>
</evidence>
<dbReference type="PANTHER" id="PTHR30266:SF2">
    <property type="entry name" value="LARGE-CONDUCTANCE MECHANOSENSITIVE CHANNEL"/>
    <property type="match status" value="1"/>
</dbReference>
<keyword evidence="6 10" id="KW-1133">Transmembrane helix</keyword>
<dbReference type="eggNOG" id="COG1970">
    <property type="taxonomic scope" value="Bacteria"/>
</dbReference>
<dbReference type="OrthoDB" id="9810350at2"/>
<dbReference type="InterPro" id="IPR036019">
    <property type="entry name" value="MscL_channel"/>
</dbReference>
<evidence type="ECO:0000256" key="10">
    <source>
        <dbReference type="HAMAP-Rule" id="MF_00115"/>
    </source>
</evidence>
<proteinExistence type="inferred from homology"/>
<accession>F0SJZ4</accession>
<dbReference type="GO" id="GO:0008381">
    <property type="term" value="F:mechanosensitive monoatomic ion channel activity"/>
    <property type="evidence" value="ECO:0007669"/>
    <property type="project" value="UniProtKB-UniRule"/>
</dbReference>
<keyword evidence="12" id="KW-1185">Reference proteome</keyword>
<gene>
    <name evidence="10" type="primary">mscL</name>
    <name evidence="11" type="ordered locus">Plabr_1065</name>
</gene>
<name>F0SJZ4_RUBBR</name>
<keyword evidence="3 10" id="KW-0813">Transport</keyword>
<dbReference type="Proteomes" id="UP000006860">
    <property type="component" value="Chromosome"/>
</dbReference>
<feature type="transmembrane region" description="Helical" evidence="10">
    <location>
        <begin position="66"/>
        <end position="87"/>
    </location>
</feature>
<dbReference type="InterPro" id="IPR001185">
    <property type="entry name" value="MS_channel"/>
</dbReference>
<dbReference type="HAMAP" id="MF_00115">
    <property type="entry name" value="MscL"/>
    <property type="match status" value="1"/>
</dbReference>
<dbReference type="InterPro" id="IPR019823">
    <property type="entry name" value="Mechanosensitive_channel_CS"/>
</dbReference>
<dbReference type="Pfam" id="PF01741">
    <property type="entry name" value="MscL"/>
    <property type="match status" value="1"/>
</dbReference>
<keyword evidence="8 10" id="KW-0472">Membrane</keyword>
<dbReference type="PROSITE" id="PS01327">
    <property type="entry name" value="MSCL"/>
    <property type="match status" value="1"/>
</dbReference>
<comment type="similarity">
    <text evidence="2 10">Belongs to the MscL family.</text>
</comment>
<evidence type="ECO:0000256" key="7">
    <source>
        <dbReference type="ARBA" id="ARBA00023065"/>
    </source>
</evidence>
<reference evidence="12" key="1">
    <citation type="submission" date="2011-02" db="EMBL/GenBank/DDBJ databases">
        <title>The complete genome of Planctomyces brasiliensis DSM 5305.</title>
        <authorList>
            <person name="Lucas S."/>
            <person name="Copeland A."/>
            <person name="Lapidus A."/>
            <person name="Bruce D."/>
            <person name="Goodwin L."/>
            <person name="Pitluck S."/>
            <person name="Kyrpides N."/>
            <person name="Mavromatis K."/>
            <person name="Pagani I."/>
            <person name="Ivanova N."/>
            <person name="Ovchinnikova G."/>
            <person name="Lu M."/>
            <person name="Detter J.C."/>
            <person name="Han C."/>
            <person name="Land M."/>
            <person name="Hauser L."/>
            <person name="Markowitz V."/>
            <person name="Cheng J.-F."/>
            <person name="Hugenholtz P."/>
            <person name="Woyke T."/>
            <person name="Wu D."/>
            <person name="Tindall B."/>
            <person name="Pomrenke H.G."/>
            <person name="Brambilla E."/>
            <person name="Klenk H.-P."/>
            <person name="Eisen J.A."/>
        </authorList>
    </citation>
    <scope>NUCLEOTIDE SEQUENCE [LARGE SCALE GENOMIC DNA]</scope>
    <source>
        <strain evidence="12">ATCC 49424 / DSM 5305 / JCM 21570 / NBRC 103401 / IFAM 1448</strain>
    </source>
</reference>
<evidence type="ECO:0000256" key="9">
    <source>
        <dbReference type="ARBA" id="ARBA00023303"/>
    </source>
</evidence>
<keyword evidence="4 10" id="KW-1003">Cell membrane</keyword>